<keyword evidence="3" id="KW-1185">Reference proteome</keyword>
<dbReference type="InterPro" id="IPR003115">
    <property type="entry name" value="ParB_N"/>
</dbReference>
<dbReference type="PATRIC" id="fig|226910.6.peg.2658"/>
<feature type="domain" description="ParB-like N-terminal" evidence="1">
    <location>
        <begin position="20"/>
        <end position="102"/>
    </location>
</feature>
<dbReference type="EMBL" id="JXDG01000035">
    <property type="protein sequence ID" value="KIH83542.1"/>
    <property type="molecule type" value="Genomic_DNA"/>
</dbReference>
<dbReference type="InterPro" id="IPR036086">
    <property type="entry name" value="ParB/Sulfiredoxin_sf"/>
</dbReference>
<reference evidence="2 3" key="1">
    <citation type="submission" date="2015-01" db="EMBL/GenBank/DDBJ databases">
        <title>Complete genome of Pseudomonas batumici UCM B-321 producer of the batumin antibiotic with strong antistaphilococcal and potential anticancer activity.</title>
        <authorList>
            <person name="Klochko V.V."/>
            <person name="Zelena L.B."/>
            <person name="Elena K.A."/>
            <person name="Reva O.N."/>
        </authorList>
    </citation>
    <scope>NUCLEOTIDE SEQUENCE [LARGE SCALE GENOMIC DNA]</scope>
    <source>
        <strain evidence="2 3">UCM B-321</strain>
    </source>
</reference>
<dbReference type="Pfam" id="PF02195">
    <property type="entry name" value="ParB_N"/>
    <property type="match status" value="1"/>
</dbReference>
<organism evidence="2 3">
    <name type="scientific">Pseudomonas batumici</name>
    <dbReference type="NCBI Taxonomy" id="226910"/>
    <lineage>
        <taxon>Bacteria</taxon>
        <taxon>Pseudomonadati</taxon>
        <taxon>Pseudomonadota</taxon>
        <taxon>Gammaproteobacteria</taxon>
        <taxon>Pseudomonadales</taxon>
        <taxon>Pseudomonadaceae</taxon>
        <taxon>Pseudomonas</taxon>
    </lineage>
</organism>
<dbReference type="STRING" id="226910.UCMB321_2668"/>
<accession>A0A0C2IF41</accession>
<dbReference type="SUPFAM" id="SSF110849">
    <property type="entry name" value="ParB/Sulfiredoxin"/>
    <property type="match status" value="1"/>
</dbReference>
<comment type="caution">
    <text evidence="2">The sequence shown here is derived from an EMBL/GenBank/DDBJ whole genome shotgun (WGS) entry which is preliminary data.</text>
</comment>
<proteinExistence type="predicted"/>
<name>A0A0C2IF41_9PSED</name>
<evidence type="ECO:0000259" key="1">
    <source>
        <dbReference type="SMART" id="SM00470"/>
    </source>
</evidence>
<gene>
    <name evidence="2" type="ORF">UCMB321_2668</name>
</gene>
<dbReference type="Proteomes" id="UP000031535">
    <property type="component" value="Unassembled WGS sequence"/>
</dbReference>
<dbReference type="OrthoDB" id="8565623at2"/>
<protein>
    <submittedName>
        <fullName evidence="2">Y4yB</fullName>
    </submittedName>
</protein>
<dbReference type="CDD" id="cd16400">
    <property type="entry name" value="ParB_Srx_like_nuclease"/>
    <property type="match status" value="1"/>
</dbReference>
<dbReference type="RefSeq" id="WP_052451176.1">
    <property type="nucleotide sequence ID" value="NZ_JXDG01000035.1"/>
</dbReference>
<evidence type="ECO:0000313" key="2">
    <source>
        <dbReference type="EMBL" id="KIH83542.1"/>
    </source>
</evidence>
<dbReference type="Gene3D" id="3.90.1530.10">
    <property type="entry name" value="Conserved hypothetical protein from pyrococcus furiosus pfu- 392566-001, ParB domain"/>
    <property type="match status" value="1"/>
</dbReference>
<evidence type="ECO:0000313" key="3">
    <source>
        <dbReference type="Proteomes" id="UP000031535"/>
    </source>
</evidence>
<sequence length="145" mass="16546">MENRQPCFAEAATQQGYDIVLRPLDDVRQSEQVDPGNVQRLRESILHTGQWLEPIIVERSKGIVMDGNHRLNAALQLGLKRVPCIELDYADPRVRVRHWQTGQAFEVTRIFTTIARGEIFPYKTTRHAFDPALPVVAIPLDNLYG</sequence>
<dbReference type="AlphaFoldDB" id="A0A0C2IF41"/>
<dbReference type="SMART" id="SM00470">
    <property type="entry name" value="ParB"/>
    <property type="match status" value="1"/>
</dbReference>